<sequence>MAFANAVKVTGDSVTYEIASTIKKFTLKDVGFVETKNGNYSLERSLDPTSPYNASYKLKVMIDKDLSGFKMSVTTGNGLAKVNIFKTDDTKPVVEQFKFVMQNLVDRGVFKVSQD</sequence>
<evidence type="ECO:0000313" key="1">
    <source>
        <dbReference type="EMBL" id="AQW20565.1"/>
    </source>
</evidence>
<dbReference type="Pfam" id="PF08866">
    <property type="entry name" value="DUF1831"/>
    <property type="match status" value="1"/>
</dbReference>
<dbReference type="KEGG" id="lcu:PL11_000740"/>
<evidence type="ECO:0000313" key="2">
    <source>
        <dbReference type="Proteomes" id="UP000030361"/>
    </source>
</evidence>
<accession>A0A1S6QG33</accession>
<keyword evidence="2" id="KW-1185">Reference proteome</keyword>
<organism evidence="1 2">
    <name type="scientific">Lentilactobacillus curieae</name>
    <dbReference type="NCBI Taxonomy" id="1138822"/>
    <lineage>
        <taxon>Bacteria</taxon>
        <taxon>Bacillati</taxon>
        <taxon>Bacillota</taxon>
        <taxon>Bacilli</taxon>
        <taxon>Lactobacillales</taxon>
        <taxon>Lactobacillaceae</taxon>
        <taxon>Lentilactobacillus</taxon>
    </lineage>
</organism>
<dbReference type="InterPro" id="IPR035942">
    <property type="entry name" value="Lp2179-like_sf"/>
</dbReference>
<dbReference type="RefSeq" id="WP_035168557.1">
    <property type="nucleotide sequence ID" value="NZ_CP018906.1"/>
</dbReference>
<dbReference type="InterPro" id="IPR014965">
    <property type="entry name" value="Amino_acid_metab_prot_put"/>
</dbReference>
<dbReference type="SUPFAM" id="SSF160800">
    <property type="entry name" value="Lp2179-like"/>
    <property type="match status" value="1"/>
</dbReference>
<reference evidence="1 2" key="1">
    <citation type="journal article" date="2015" name="Genome Announc.">
        <title>Genome Sequence of Lactobacillus curieae CCTCC M 2011381T, a Novel Producer of Gamma-aminobutyric Acid.</title>
        <authorList>
            <person name="Wang Y."/>
            <person name="Wang Y."/>
            <person name="Lang C."/>
            <person name="Wei D."/>
            <person name="Xu P."/>
            <person name="Xie J."/>
        </authorList>
    </citation>
    <scope>NUCLEOTIDE SEQUENCE [LARGE SCALE GENOMIC DNA]</scope>
    <source>
        <strain evidence="1 2">CCTCC M 2011381</strain>
    </source>
</reference>
<dbReference type="Gene3D" id="3.30.1820.10">
    <property type="entry name" value="Lp2179-like"/>
    <property type="match status" value="1"/>
</dbReference>
<dbReference type="eggNOG" id="ENOG5032U9W">
    <property type="taxonomic scope" value="Bacteria"/>
</dbReference>
<dbReference type="OrthoDB" id="2166222at2"/>
<dbReference type="AlphaFoldDB" id="A0A1S6QG33"/>
<proteinExistence type="predicted"/>
<gene>
    <name evidence="1" type="ORF">PL11_000740</name>
</gene>
<dbReference type="EMBL" id="CP018906">
    <property type="protein sequence ID" value="AQW20565.1"/>
    <property type="molecule type" value="Genomic_DNA"/>
</dbReference>
<dbReference type="Proteomes" id="UP000030361">
    <property type="component" value="Chromosome"/>
</dbReference>
<name>A0A1S6QG33_9LACO</name>
<protein>
    <submittedName>
        <fullName evidence="1">Cysteine desulfurase</fullName>
    </submittedName>
</protein>